<feature type="region of interest" description="Disordered" evidence="1">
    <location>
        <begin position="148"/>
        <end position="180"/>
    </location>
</feature>
<dbReference type="Proteomes" id="UP000325315">
    <property type="component" value="Unassembled WGS sequence"/>
</dbReference>
<name>A0A5B6WNH9_9ROSI</name>
<evidence type="ECO:0000259" key="2">
    <source>
        <dbReference type="Pfam" id="PF03732"/>
    </source>
</evidence>
<reference evidence="4" key="1">
    <citation type="journal article" date="2019" name="Plant Biotechnol. J.">
        <title>Genome sequencing of the Australian wild diploid species Gossypium australe highlights disease resistance and delayed gland morphogenesis.</title>
        <authorList>
            <person name="Cai Y."/>
            <person name="Cai X."/>
            <person name="Wang Q."/>
            <person name="Wang P."/>
            <person name="Zhang Y."/>
            <person name="Cai C."/>
            <person name="Xu Y."/>
            <person name="Wang K."/>
            <person name="Zhou Z."/>
            <person name="Wang C."/>
            <person name="Geng S."/>
            <person name="Li B."/>
            <person name="Dong Q."/>
            <person name="Hou Y."/>
            <person name="Wang H."/>
            <person name="Ai P."/>
            <person name="Liu Z."/>
            <person name="Yi F."/>
            <person name="Sun M."/>
            <person name="An G."/>
            <person name="Cheng J."/>
            <person name="Zhang Y."/>
            <person name="Shi Q."/>
            <person name="Xie Y."/>
            <person name="Shi X."/>
            <person name="Chang Y."/>
            <person name="Huang F."/>
            <person name="Chen Y."/>
            <person name="Hong S."/>
            <person name="Mi L."/>
            <person name="Sun Q."/>
            <person name="Zhang L."/>
            <person name="Zhou B."/>
            <person name="Peng R."/>
            <person name="Zhang X."/>
            <person name="Liu F."/>
        </authorList>
    </citation>
    <scope>NUCLEOTIDE SEQUENCE [LARGE SCALE GENOMIC DNA]</scope>
    <source>
        <strain evidence="4">cv. PA1801</strain>
    </source>
</reference>
<dbReference type="InterPro" id="IPR005162">
    <property type="entry name" value="Retrotrans_gag_dom"/>
</dbReference>
<dbReference type="Pfam" id="PF08284">
    <property type="entry name" value="RVP_2"/>
    <property type="match status" value="1"/>
</dbReference>
<dbReference type="PANTHER" id="PTHR34482">
    <property type="entry name" value="DNA DAMAGE-INDUCIBLE PROTEIN 1-LIKE"/>
    <property type="match status" value="1"/>
</dbReference>
<dbReference type="OrthoDB" id="786726at2759"/>
<comment type="caution">
    <text evidence="3">The sequence shown here is derived from an EMBL/GenBank/DDBJ whole genome shotgun (WGS) entry which is preliminary data.</text>
</comment>
<organism evidence="3 4">
    <name type="scientific">Gossypium australe</name>
    <dbReference type="NCBI Taxonomy" id="47621"/>
    <lineage>
        <taxon>Eukaryota</taxon>
        <taxon>Viridiplantae</taxon>
        <taxon>Streptophyta</taxon>
        <taxon>Embryophyta</taxon>
        <taxon>Tracheophyta</taxon>
        <taxon>Spermatophyta</taxon>
        <taxon>Magnoliopsida</taxon>
        <taxon>eudicotyledons</taxon>
        <taxon>Gunneridae</taxon>
        <taxon>Pentapetalae</taxon>
        <taxon>rosids</taxon>
        <taxon>malvids</taxon>
        <taxon>Malvales</taxon>
        <taxon>Malvaceae</taxon>
        <taxon>Malvoideae</taxon>
        <taxon>Gossypium</taxon>
    </lineage>
</organism>
<dbReference type="Pfam" id="PF03732">
    <property type="entry name" value="Retrotrans_gag"/>
    <property type="match status" value="1"/>
</dbReference>
<feature type="domain" description="Retrotransposon gag" evidence="2">
    <location>
        <begin position="44"/>
        <end position="97"/>
    </location>
</feature>
<feature type="compositionally biased region" description="Low complexity" evidence="1">
    <location>
        <begin position="166"/>
        <end position="180"/>
    </location>
</feature>
<keyword evidence="4" id="KW-1185">Reference proteome</keyword>
<evidence type="ECO:0000313" key="4">
    <source>
        <dbReference type="Proteomes" id="UP000325315"/>
    </source>
</evidence>
<feature type="compositionally biased region" description="Polar residues" evidence="1">
    <location>
        <begin position="223"/>
        <end position="233"/>
    </location>
</feature>
<dbReference type="EMBL" id="SMMG02000002">
    <property type="protein sequence ID" value="KAA3482804.1"/>
    <property type="molecule type" value="Genomic_DNA"/>
</dbReference>
<protein>
    <submittedName>
        <fullName evidence="3">Gag-Pol polyprotein</fullName>
    </submittedName>
</protein>
<sequence length="330" mass="37574">MPQGAETVRIGKPPVDKIRKYGAEEFRATANDDPKRAEFWLENTIRIEFRKKYISQIFLDQKKKEFLELKQESMTVYEYEREFVRLSKYARERVPTKADIGLNENIKLIGILELREFAVLADRAYKAEELSKEKKQAEKEKYHNHFTASVGYSGKERGSQRSNLRSLSPSVTSVGSVGSPKPRCKYCNKLHFGECRIRSGACFRCGSFDRHLRDCLEKPVKDTIQTSRPSNPVSRGKPPRHPGNVSGSRRVTKDSTDKSEARASAMTYAIRAKEDAFAPDVITGTFSLLDTDITTLIDPSSTHSYIFTNLVYVKNLPVEFIEFVVKVSNP</sequence>
<dbReference type="PANTHER" id="PTHR34482:SF36">
    <property type="entry name" value="RETROTRANSPOSON GAG DOMAIN-CONTAINING PROTEIN"/>
    <property type="match status" value="1"/>
</dbReference>
<gene>
    <name evidence="3" type="ORF">EPI10_005022</name>
</gene>
<feature type="compositionally biased region" description="Basic and acidic residues" evidence="1">
    <location>
        <begin position="251"/>
        <end position="260"/>
    </location>
</feature>
<accession>A0A5B6WNH9</accession>
<dbReference type="AlphaFoldDB" id="A0A5B6WNH9"/>
<evidence type="ECO:0000313" key="3">
    <source>
        <dbReference type="EMBL" id="KAA3482804.1"/>
    </source>
</evidence>
<feature type="region of interest" description="Disordered" evidence="1">
    <location>
        <begin position="223"/>
        <end position="260"/>
    </location>
</feature>
<proteinExistence type="predicted"/>
<evidence type="ECO:0000256" key="1">
    <source>
        <dbReference type="SAM" id="MobiDB-lite"/>
    </source>
</evidence>